<protein>
    <submittedName>
        <fullName evidence="1">Unnamed protein product</fullName>
    </submittedName>
</protein>
<dbReference type="Proteomes" id="UP001165121">
    <property type="component" value="Unassembled WGS sequence"/>
</dbReference>
<keyword evidence="2" id="KW-1185">Reference proteome</keyword>
<sequence length="351" mass="38912">MPGSVQMQKLTMRNSVLQALYYRTCCKILVDNLFGWDSTANKAKAEPGIFGFVEALFYALEQQGRLRVHMHGVLWVVGLPKTKSDWEKVLSDDVMRARFEEYCASVSAAELPVYDSVVAIQCPGQTCTGELRPIPINVKYNGQGLQAYRYAISYATKCQTTFDNIAVMELAMRRRAEREASAPAHKTVIQQGIGSIMSLAHSASSTIEIGGPPSCSKVGQFASVLNLLHYAMTDRPTPNQLRGHSRELAKQRVARVFREGGDWRFAATHNDLPYTTARRAVLNDAAPPKQRGGVRQSSVKMTVEVMAKLEGYIHHLDEDCRATLSDMCDRLHSDTGVVVGKPSVHRALQSH</sequence>
<name>A0A9W6XW82_9STRA</name>
<organism evidence="1 2">
    <name type="scientific">Phytophthora fragariaefolia</name>
    <dbReference type="NCBI Taxonomy" id="1490495"/>
    <lineage>
        <taxon>Eukaryota</taxon>
        <taxon>Sar</taxon>
        <taxon>Stramenopiles</taxon>
        <taxon>Oomycota</taxon>
        <taxon>Peronosporomycetes</taxon>
        <taxon>Peronosporales</taxon>
        <taxon>Peronosporaceae</taxon>
        <taxon>Phytophthora</taxon>
    </lineage>
</organism>
<comment type="caution">
    <text evidence="1">The sequence shown here is derived from an EMBL/GenBank/DDBJ whole genome shotgun (WGS) entry which is preliminary data.</text>
</comment>
<dbReference type="AlphaFoldDB" id="A0A9W6XW82"/>
<reference evidence="1" key="1">
    <citation type="submission" date="2023-04" db="EMBL/GenBank/DDBJ databases">
        <title>Phytophthora fragariaefolia NBRC 109709.</title>
        <authorList>
            <person name="Ichikawa N."/>
            <person name="Sato H."/>
            <person name="Tonouchi N."/>
        </authorList>
    </citation>
    <scope>NUCLEOTIDE SEQUENCE</scope>
    <source>
        <strain evidence="1">NBRC 109709</strain>
    </source>
</reference>
<accession>A0A9W6XW82</accession>
<dbReference type="EMBL" id="BSXT01001964">
    <property type="protein sequence ID" value="GMF46372.1"/>
    <property type="molecule type" value="Genomic_DNA"/>
</dbReference>
<evidence type="ECO:0000313" key="1">
    <source>
        <dbReference type="EMBL" id="GMF46372.1"/>
    </source>
</evidence>
<dbReference type="OrthoDB" id="100208at2759"/>
<evidence type="ECO:0000313" key="2">
    <source>
        <dbReference type="Proteomes" id="UP001165121"/>
    </source>
</evidence>
<gene>
    <name evidence="1" type="ORF">Pfra01_001702500</name>
</gene>
<proteinExistence type="predicted"/>